<sequence length="138" mass="14086">MKFYALAVLGTALCSAGAWAQQPAPEPAAADAMMAGIDARTGKLRRLTDTEIAQLSAKAQSEAAAAARSGQRANAAWAAIPLTGAEAEKTLRVLPNGMSVASLPLSAMHSMSAQLNADGTLLITESDAHPVAAQEVSE</sequence>
<gene>
    <name evidence="2" type="ORF">H4O09_07955</name>
</gene>
<evidence type="ECO:0000313" key="2">
    <source>
        <dbReference type="EMBL" id="MBB1116980.1"/>
    </source>
</evidence>
<dbReference type="NCBIfam" id="NF047450">
    <property type="entry name" value="post-PEP-CTERM_1"/>
    <property type="match status" value="1"/>
</dbReference>
<keyword evidence="1" id="KW-0732">Signal</keyword>
<dbReference type="AlphaFoldDB" id="A0A7W3V014"/>
<dbReference type="Proteomes" id="UP000550609">
    <property type="component" value="Unassembled WGS sequence"/>
</dbReference>
<feature type="chain" id="PRO_5031155054" evidence="1">
    <location>
        <begin position="21"/>
        <end position="138"/>
    </location>
</feature>
<dbReference type="RefSeq" id="WP_182622107.1">
    <property type="nucleotide sequence ID" value="NZ_JACIUV010000003.1"/>
</dbReference>
<comment type="caution">
    <text evidence="2">The sequence shown here is derived from an EMBL/GenBank/DDBJ whole genome shotgun (WGS) entry which is preliminary data.</text>
</comment>
<proteinExistence type="predicted"/>
<evidence type="ECO:0000256" key="1">
    <source>
        <dbReference type="SAM" id="SignalP"/>
    </source>
</evidence>
<name>A0A7W3V014_9GAMM</name>
<accession>A0A7W3V014</accession>
<reference evidence="2 3" key="1">
    <citation type="submission" date="2020-08" db="EMBL/GenBank/DDBJ databases">
        <title>Stenotrophomonas sp. W1S232.</title>
        <authorList>
            <person name="Deng Y."/>
        </authorList>
    </citation>
    <scope>NUCLEOTIDE SEQUENCE [LARGE SCALE GENOMIC DNA]</scope>
    <source>
        <strain evidence="2 3">W1S232</strain>
    </source>
</reference>
<feature type="signal peptide" evidence="1">
    <location>
        <begin position="1"/>
        <end position="20"/>
    </location>
</feature>
<protein>
    <submittedName>
        <fullName evidence="2">Uncharacterized protein</fullName>
    </submittedName>
</protein>
<dbReference type="EMBL" id="JACIUV010000003">
    <property type="protein sequence ID" value="MBB1116980.1"/>
    <property type="molecule type" value="Genomic_DNA"/>
</dbReference>
<organism evidence="2 3">
    <name type="scientific">Stenotrophomonas koreensis</name>
    <dbReference type="NCBI Taxonomy" id="266128"/>
    <lineage>
        <taxon>Bacteria</taxon>
        <taxon>Pseudomonadati</taxon>
        <taxon>Pseudomonadota</taxon>
        <taxon>Gammaproteobacteria</taxon>
        <taxon>Lysobacterales</taxon>
        <taxon>Lysobacteraceae</taxon>
        <taxon>Stenotrophomonas</taxon>
    </lineage>
</organism>
<evidence type="ECO:0000313" key="3">
    <source>
        <dbReference type="Proteomes" id="UP000550609"/>
    </source>
</evidence>